<dbReference type="InterPro" id="IPR016032">
    <property type="entry name" value="Sig_transdc_resp-reg_C-effctor"/>
</dbReference>
<dbReference type="PANTHER" id="PTHR44688:SF16">
    <property type="entry name" value="DNA-BINDING TRANSCRIPTIONAL ACTIVATOR DEVR_DOSR"/>
    <property type="match status" value="1"/>
</dbReference>
<keyword evidence="1" id="KW-0805">Transcription regulation</keyword>
<dbReference type="InterPro" id="IPR000792">
    <property type="entry name" value="Tscrpt_reg_LuxR_C"/>
</dbReference>
<dbReference type="CDD" id="cd06170">
    <property type="entry name" value="LuxR_C_like"/>
    <property type="match status" value="1"/>
</dbReference>
<evidence type="ECO:0000313" key="5">
    <source>
        <dbReference type="EMBL" id="MEQ6289279.1"/>
    </source>
</evidence>
<dbReference type="EMBL" id="JBEFLD010000001">
    <property type="protein sequence ID" value="MEQ6289279.1"/>
    <property type="molecule type" value="Genomic_DNA"/>
</dbReference>
<accession>A0ABV1LZD2</accession>
<comment type="caution">
    <text evidence="5">The sequence shown here is derived from an EMBL/GenBank/DDBJ whole genome shotgun (WGS) entry which is preliminary data.</text>
</comment>
<dbReference type="Proteomes" id="UP001433638">
    <property type="component" value="Unassembled WGS sequence"/>
</dbReference>
<name>A0ABV1LZD2_9NEIS</name>
<protein>
    <submittedName>
        <fullName evidence="5">LuxR C-terminal-related transcriptional regulator</fullName>
    </submittedName>
</protein>
<reference evidence="5" key="1">
    <citation type="submission" date="2024-06" db="EMBL/GenBank/DDBJ databases">
        <title>Genome sequence of Vogesella sp. MAHUQ-64.</title>
        <authorList>
            <person name="Huq M.A."/>
        </authorList>
    </citation>
    <scope>NUCLEOTIDE SEQUENCE</scope>
    <source>
        <strain evidence="5">MAHUQ-64</strain>
    </source>
</reference>
<dbReference type="Gene3D" id="1.10.10.10">
    <property type="entry name" value="Winged helix-like DNA-binding domain superfamily/Winged helix DNA-binding domain"/>
    <property type="match status" value="1"/>
</dbReference>
<dbReference type="SMART" id="SM00421">
    <property type="entry name" value="HTH_LUXR"/>
    <property type="match status" value="1"/>
</dbReference>
<evidence type="ECO:0000313" key="6">
    <source>
        <dbReference type="Proteomes" id="UP001433638"/>
    </source>
</evidence>
<evidence type="ECO:0000256" key="3">
    <source>
        <dbReference type="ARBA" id="ARBA00023163"/>
    </source>
</evidence>
<organism evidence="5 6">
    <name type="scientific">Vogesella oryzagri</name>
    <dbReference type="NCBI Taxonomy" id="3160864"/>
    <lineage>
        <taxon>Bacteria</taxon>
        <taxon>Pseudomonadati</taxon>
        <taxon>Pseudomonadota</taxon>
        <taxon>Betaproteobacteria</taxon>
        <taxon>Neisseriales</taxon>
        <taxon>Chromobacteriaceae</taxon>
        <taxon>Vogesella</taxon>
    </lineage>
</organism>
<dbReference type="Pfam" id="PF00196">
    <property type="entry name" value="GerE"/>
    <property type="match status" value="1"/>
</dbReference>
<sequence>MLNLDDLAWHRGMGTVLEALDREDFWLRLTRLLADYVHFNSWVALCFRADGPPQVLAEIPQDDGQPDTLFAEYLGGLYQLDPFYIAAIEQRKEGLLRLDEVAAERFRSTEYYHRYFRLNIVEDEVQINCLLEDGRTLCLSLGATQRFSPAAMALLAVLSQWLIPLLKQRWRLECQLKVQPRQAPLPGSPASHFHFPGANLTARELEISQLLLSGYSSKGIAQRLGIATDTVKAHRKHLYSKLGINSQGELFSLFLRDSARQP</sequence>
<evidence type="ECO:0000259" key="4">
    <source>
        <dbReference type="PROSITE" id="PS50043"/>
    </source>
</evidence>
<dbReference type="PROSITE" id="PS50043">
    <property type="entry name" value="HTH_LUXR_2"/>
    <property type="match status" value="1"/>
</dbReference>
<dbReference type="PANTHER" id="PTHR44688">
    <property type="entry name" value="DNA-BINDING TRANSCRIPTIONAL ACTIVATOR DEVR_DOSR"/>
    <property type="match status" value="1"/>
</dbReference>
<evidence type="ECO:0000256" key="2">
    <source>
        <dbReference type="ARBA" id="ARBA00023125"/>
    </source>
</evidence>
<evidence type="ECO:0000256" key="1">
    <source>
        <dbReference type="ARBA" id="ARBA00023015"/>
    </source>
</evidence>
<proteinExistence type="predicted"/>
<dbReference type="PROSITE" id="PS00622">
    <property type="entry name" value="HTH_LUXR_1"/>
    <property type="match status" value="1"/>
</dbReference>
<dbReference type="SUPFAM" id="SSF46894">
    <property type="entry name" value="C-terminal effector domain of the bipartite response regulators"/>
    <property type="match status" value="1"/>
</dbReference>
<keyword evidence="6" id="KW-1185">Reference proteome</keyword>
<dbReference type="InterPro" id="IPR036388">
    <property type="entry name" value="WH-like_DNA-bd_sf"/>
</dbReference>
<keyword evidence="2" id="KW-0238">DNA-binding</keyword>
<feature type="domain" description="HTH luxR-type" evidence="4">
    <location>
        <begin position="194"/>
        <end position="258"/>
    </location>
</feature>
<gene>
    <name evidence="5" type="ORF">ABNW52_01465</name>
</gene>
<keyword evidence="3" id="KW-0804">Transcription</keyword>
<dbReference type="RefSeq" id="WP_349583013.1">
    <property type="nucleotide sequence ID" value="NZ_JBEFLD010000001.1"/>
</dbReference>
<dbReference type="PRINTS" id="PR00038">
    <property type="entry name" value="HTHLUXR"/>
</dbReference>